<sequence length="163" mass="18533">MVGVERGIGASKGRAERRKREHGREERKEGRHACWLGVKGVEGKRGEGNRTRRNGTEWNRTEQEENENRTERNGTVVCNERWQGSIIPRKVTKFHRYDVGSDGCVDNIGDSKSNSTSNGRSNLEGGDNELTDEEITSMPTKFVLKYLSKKEVPKNCEKLAVRR</sequence>
<feature type="compositionally biased region" description="Basic and acidic residues" evidence="1">
    <location>
        <begin position="22"/>
        <end position="32"/>
    </location>
</feature>
<feature type="region of interest" description="Disordered" evidence="1">
    <location>
        <begin position="100"/>
        <end position="134"/>
    </location>
</feature>
<dbReference type="AlphaFoldDB" id="A0A6J3L034"/>
<keyword evidence="2" id="KW-1185">Reference proteome</keyword>
<feature type="compositionally biased region" description="Polar residues" evidence="1">
    <location>
        <begin position="110"/>
        <end position="121"/>
    </location>
</feature>
<name>A0A6J3L034_9HYME</name>
<feature type="region of interest" description="Disordered" evidence="1">
    <location>
        <begin position="1"/>
        <end position="72"/>
    </location>
</feature>
<feature type="compositionally biased region" description="Basic and acidic residues" evidence="1">
    <location>
        <begin position="59"/>
        <end position="72"/>
    </location>
</feature>
<dbReference type="Proteomes" id="UP000504631">
    <property type="component" value="Unplaced"/>
</dbReference>
<accession>A0A6J3L034</accession>
<evidence type="ECO:0000256" key="1">
    <source>
        <dbReference type="SAM" id="MobiDB-lite"/>
    </source>
</evidence>
<reference evidence="3" key="1">
    <citation type="submission" date="2025-08" db="UniProtKB">
        <authorList>
            <consortium name="RefSeq"/>
        </authorList>
    </citation>
    <scope>IDENTIFICATION</scope>
    <source>
        <tissue evidence="3">Muscle</tissue>
    </source>
</reference>
<gene>
    <name evidence="3" type="primary">LOC117237525</name>
</gene>
<evidence type="ECO:0000313" key="3">
    <source>
        <dbReference type="RefSeq" id="XP_033357464.1"/>
    </source>
</evidence>
<protein>
    <submittedName>
        <fullName evidence="3">Uncharacterized protein LOC117237525 isoform X2</fullName>
    </submittedName>
</protein>
<proteinExistence type="predicted"/>
<feature type="compositionally biased region" description="Basic and acidic residues" evidence="1">
    <location>
        <begin position="41"/>
        <end position="50"/>
    </location>
</feature>
<organism evidence="2 3">
    <name type="scientific">Bombus vosnesenskii</name>
    <dbReference type="NCBI Taxonomy" id="207650"/>
    <lineage>
        <taxon>Eukaryota</taxon>
        <taxon>Metazoa</taxon>
        <taxon>Ecdysozoa</taxon>
        <taxon>Arthropoda</taxon>
        <taxon>Hexapoda</taxon>
        <taxon>Insecta</taxon>
        <taxon>Pterygota</taxon>
        <taxon>Neoptera</taxon>
        <taxon>Endopterygota</taxon>
        <taxon>Hymenoptera</taxon>
        <taxon>Apocrita</taxon>
        <taxon>Aculeata</taxon>
        <taxon>Apoidea</taxon>
        <taxon>Anthophila</taxon>
        <taxon>Apidae</taxon>
        <taxon>Bombus</taxon>
        <taxon>Pyrobombus</taxon>
    </lineage>
</organism>
<dbReference type="RefSeq" id="XP_033357464.1">
    <property type="nucleotide sequence ID" value="XM_033501573.1"/>
</dbReference>
<dbReference type="GeneID" id="117237525"/>
<evidence type="ECO:0000313" key="2">
    <source>
        <dbReference type="Proteomes" id="UP000504631"/>
    </source>
</evidence>